<dbReference type="AlphaFoldDB" id="A0A023X4S9"/>
<dbReference type="GO" id="GO:0006412">
    <property type="term" value="P:translation"/>
    <property type="evidence" value="ECO:0007669"/>
    <property type="project" value="UniProtKB-UniRule"/>
</dbReference>
<keyword evidence="7 10" id="KW-0687">Ribonucleoprotein</keyword>
<comment type="function">
    <text evidence="10 13">This protein binds specifically to 23S rRNA; its binding is stimulated by other ribosomal proteins, e.g., L4, L17, and L20. It is important during the early stages of 50S assembly. It makes multiple contacts with different domains of the 23S rRNA in the assembled 50S subunit and ribosome.</text>
</comment>
<evidence type="ECO:0000256" key="7">
    <source>
        <dbReference type="ARBA" id="ARBA00023274"/>
    </source>
</evidence>
<dbReference type="GO" id="GO:0003735">
    <property type="term" value="F:structural constituent of ribosome"/>
    <property type="evidence" value="ECO:0007669"/>
    <property type="project" value="InterPro"/>
</dbReference>
<organism evidence="14 16">
    <name type="scientific">Rubrobacter radiotolerans</name>
    <name type="common">Arthrobacter radiotolerans</name>
    <dbReference type="NCBI Taxonomy" id="42256"/>
    <lineage>
        <taxon>Bacteria</taxon>
        <taxon>Bacillati</taxon>
        <taxon>Actinomycetota</taxon>
        <taxon>Rubrobacteria</taxon>
        <taxon>Rubrobacterales</taxon>
        <taxon>Rubrobacteraceae</taxon>
        <taxon>Rubrobacter</taxon>
    </lineage>
</organism>
<dbReference type="InterPro" id="IPR005727">
    <property type="entry name" value="Ribosomal_uL22_bac/chlpt-type"/>
</dbReference>
<dbReference type="Pfam" id="PF00237">
    <property type="entry name" value="Ribosomal_L22"/>
    <property type="match status" value="1"/>
</dbReference>
<comment type="function">
    <text evidence="1 10">The globular domain of the protein is located near the polypeptide exit tunnel on the outside of the subunit, while an extended beta-hairpin is found that lines the wall of the exit tunnel in the center of the 70S ribosome.</text>
</comment>
<evidence type="ECO:0000256" key="4">
    <source>
        <dbReference type="ARBA" id="ARBA00022730"/>
    </source>
</evidence>
<dbReference type="NCBIfam" id="TIGR01044">
    <property type="entry name" value="rplV_bact"/>
    <property type="match status" value="1"/>
</dbReference>
<keyword evidence="16" id="KW-1185">Reference proteome</keyword>
<dbReference type="GO" id="GO:0022625">
    <property type="term" value="C:cytosolic large ribosomal subunit"/>
    <property type="evidence" value="ECO:0007669"/>
    <property type="project" value="TreeGrafter"/>
</dbReference>
<dbReference type="RefSeq" id="WP_038682336.1">
    <property type="nucleotide sequence ID" value="NZ_CP007514.1"/>
</dbReference>
<dbReference type="HAMAP" id="MF_01331_B">
    <property type="entry name" value="Ribosomal_uL22_B"/>
    <property type="match status" value="1"/>
</dbReference>
<keyword evidence="4 10" id="KW-0699">rRNA-binding</keyword>
<evidence type="ECO:0000256" key="5">
    <source>
        <dbReference type="ARBA" id="ARBA00022884"/>
    </source>
</evidence>
<name>A0A023X4S9_RUBRA</name>
<dbReference type="EMBL" id="CP007514">
    <property type="protein sequence ID" value="AHY47221.1"/>
    <property type="molecule type" value="Genomic_DNA"/>
</dbReference>
<reference evidence="15" key="2">
    <citation type="submission" date="2023-11" db="EMBL/GenBank/DDBJ databases">
        <title>MicrobeMod: A computational toolkit for identifying prokaryotic methylation and restriction-modification with nanopore sequencing.</title>
        <authorList>
            <person name="Crits-Christoph A."/>
            <person name="Kang S.C."/>
            <person name="Lee H."/>
            <person name="Ostrov N."/>
        </authorList>
    </citation>
    <scope>NUCLEOTIDE SEQUENCE</scope>
    <source>
        <strain evidence="15">ATCC 51242</strain>
    </source>
</reference>
<dbReference type="PATRIC" id="fig|42256.3.peg.1970"/>
<dbReference type="PANTHER" id="PTHR13501">
    <property type="entry name" value="CHLOROPLAST 50S RIBOSOMAL PROTEIN L22-RELATED"/>
    <property type="match status" value="1"/>
</dbReference>
<evidence type="ECO:0000313" key="14">
    <source>
        <dbReference type="EMBL" id="AHY47221.1"/>
    </source>
</evidence>
<evidence type="ECO:0000256" key="3">
    <source>
        <dbReference type="ARBA" id="ARBA00011838"/>
    </source>
</evidence>
<keyword evidence="6 10" id="KW-0689">Ribosomal protein</keyword>
<evidence type="ECO:0000256" key="8">
    <source>
        <dbReference type="ARBA" id="ARBA00025084"/>
    </source>
</evidence>
<dbReference type="CDD" id="cd00336">
    <property type="entry name" value="Ribosomal_L22"/>
    <property type="match status" value="1"/>
</dbReference>
<evidence type="ECO:0000256" key="6">
    <source>
        <dbReference type="ARBA" id="ARBA00022980"/>
    </source>
</evidence>
<dbReference type="KEGG" id="rrd:RradSPS_1938"/>
<evidence type="ECO:0000313" key="16">
    <source>
        <dbReference type="Proteomes" id="UP000025229"/>
    </source>
</evidence>
<dbReference type="SUPFAM" id="SSF54843">
    <property type="entry name" value="Ribosomal protein L22"/>
    <property type="match status" value="1"/>
</dbReference>
<dbReference type="STRING" id="42256.RradSPS_1938"/>
<evidence type="ECO:0000256" key="9">
    <source>
        <dbReference type="ARBA" id="ARBA00035207"/>
    </source>
</evidence>
<dbReference type="GO" id="GO:0019843">
    <property type="term" value="F:rRNA binding"/>
    <property type="evidence" value="ECO:0007669"/>
    <property type="project" value="UniProtKB-UniRule"/>
</dbReference>
<evidence type="ECO:0000256" key="10">
    <source>
        <dbReference type="HAMAP-Rule" id="MF_01331"/>
    </source>
</evidence>
<comment type="function">
    <text evidence="8">This protein binds specifically to 23S rRNA; its binding is stimulated by other ribosomal proteins, e.g. L4, L17, and L20. It is important during the early stages of 50S assembly. It makes multiple contacts with different domains of the 23S rRNA in the assembled 50S subunit and ribosome.</text>
</comment>
<evidence type="ECO:0000256" key="11">
    <source>
        <dbReference type="RuleBase" id="RU004005"/>
    </source>
</evidence>
<dbReference type="PROSITE" id="PS00464">
    <property type="entry name" value="RIBOSOMAL_L22"/>
    <property type="match status" value="1"/>
</dbReference>
<evidence type="ECO:0000256" key="2">
    <source>
        <dbReference type="ARBA" id="ARBA00009451"/>
    </source>
</evidence>
<proteinExistence type="inferred from homology"/>
<dbReference type="OrthoDB" id="9805969at2"/>
<evidence type="ECO:0000313" key="15">
    <source>
        <dbReference type="EMBL" id="MDX5894624.1"/>
    </source>
</evidence>
<dbReference type="InterPro" id="IPR047867">
    <property type="entry name" value="Ribosomal_uL22_bac/org-type"/>
</dbReference>
<keyword evidence="5 10" id="KW-0694">RNA-binding</keyword>
<dbReference type="Proteomes" id="UP001281130">
    <property type="component" value="Unassembled WGS sequence"/>
</dbReference>
<accession>A0A023X4S9</accession>
<comment type="subunit">
    <text evidence="3 10 12">Part of the 50S ribosomal subunit.</text>
</comment>
<dbReference type="EMBL" id="JAWXXX010000001">
    <property type="protein sequence ID" value="MDX5894624.1"/>
    <property type="molecule type" value="Genomic_DNA"/>
</dbReference>
<dbReference type="Gene3D" id="3.90.470.10">
    <property type="entry name" value="Ribosomal protein L22/L17"/>
    <property type="match status" value="1"/>
</dbReference>
<reference evidence="14 16" key="1">
    <citation type="submission" date="2014-03" db="EMBL/GenBank/DDBJ databases">
        <title>Complete genome sequence of the Radio-Resistant Rubrobacter radiotolerans RSPS-4.</title>
        <authorList>
            <person name="Egas C.C."/>
            <person name="Barroso C.C."/>
            <person name="Froufe H.J.C."/>
            <person name="Pacheco J.J."/>
            <person name="Albuquerque L.L."/>
            <person name="da Costa M.M.S."/>
        </authorList>
    </citation>
    <scope>NUCLEOTIDE SEQUENCE [LARGE SCALE GENOMIC DNA]</scope>
    <source>
        <strain evidence="14 16">RSPS-4</strain>
    </source>
</reference>
<protein>
    <recommendedName>
        <fullName evidence="9 10">Large ribosomal subunit protein uL22</fullName>
    </recommendedName>
</protein>
<dbReference type="InterPro" id="IPR001063">
    <property type="entry name" value="Ribosomal_uL22"/>
</dbReference>
<evidence type="ECO:0000256" key="1">
    <source>
        <dbReference type="ARBA" id="ARBA00003478"/>
    </source>
</evidence>
<evidence type="ECO:0000256" key="13">
    <source>
        <dbReference type="RuleBase" id="RU004008"/>
    </source>
</evidence>
<gene>
    <name evidence="10 15" type="primary">rplV</name>
    <name evidence="14" type="ORF">RradSPS_1938</name>
    <name evidence="15" type="ORF">SIL72_11365</name>
</gene>
<dbReference type="HOGENOM" id="CLU_083987_3_3_11"/>
<dbReference type="InterPro" id="IPR018260">
    <property type="entry name" value="Ribosomal_uL22_CS"/>
</dbReference>
<comment type="similarity">
    <text evidence="2 10 11">Belongs to the universal ribosomal protein uL22 family.</text>
</comment>
<dbReference type="eggNOG" id="COG0091">
    <property type="taxonomic scope" value="Bacteria"/>
</dbReference>
<dbReference type="Proteomes" id="UP000025229">
    <property type="component" value="Chromosome"/>
</dbReference>
<dbReference type="InterPro" id="IPR036394">
    <property type="entry name" value="Ribosomal_uL22_sf"/>
</dbReference>
<sequence length="128" mass="13778">MKAIAKYVRIAPRKARLVADAVRGKSVPVALAELQYTNKKAAGIVNDVIRSAAANAEHNDGLDPDELFVTEIRVDEGPTIKRYRPRAMGRATMIRKRTSHVSVKLGSSPKVLVGAGAATDTPGDEEEN</sequence>
<evidence type="ECO:0000256" key="12">
    <source>
        <dbReference type="RuleBase" id="RU004006"/>
    </source>
</evidence>
<dbReference type="PANTHER" id="PTHR13501:SF8">
    <property type="entry name" value="LARGE RIBOSOMAL SUBUNIT PROTEIN UL22M"/>
    <property type="match status" value="1"/>
</dbReference>